<comment type="caution">
    <text evidence="3">The sequence shown here is derived from an EMBL/GenBank/DDBJ whole genome shotgun (WGS) entry which is preliminary data.</text>
</comment>
<proteinExistence type="predicted"/>
<dbReference type="Proteomes" id="UP001204015">
    <property type="component" value="Unassembled WGS sequence"/>
</dbReference>
<dbReference type="GO" id="GO:0003677">
    <property type="term" value="F:DNA binding"/>
    <property type="evidence" value="ECO:0007669"/>
    <property type="project" value="UniProtKB-KW"/>
</dbReference>
<accession>A0ABT1BXU1</accession>
<evidence type="ECO:0000259" key="2">
    <source>
        <dbReference type="Pfam" id="PF18291"/>
    </source>
</evidence>
<dbReference type="Pfam" id="PF18291">
    <property type="entry name" value="HU-HIG"/>
    <property type="match status" value="1"/>
</dbReference>
<organism evidence="3 4">
    <name type="scientific">Segatella cerevisiae</name>
    <dbReference type="NCBI Taxonomy" id="2053716"/>
    <lineage>
        <taxon>Bacteria</taxon>
        <taxon>Pseudomonadati</taxon>
        <taxon>Bacteroidota</taxon>
        <taxon>Bacteroidia</taxon>
        <taxon>Bacteroidales</taxon>
        <taxon>Prevotellaceae</taxon>
        <taxon>Segatella</taxon>
    </lineage>
</organism>
<dbReference type="Gene3D" id="4.10.520.10">
    <property type="entry name" value="IHF-like DNA-binding proteins"/>
    <property type="match status" value="1"/>
</dbReference>
<keyword evidence="1 3" id="KW-0238">DNA-binding</keyword>
<evidence type="ECO:0000313" key="4">
    <source>
        <dbReference type="Proteomes" id="UP001204015"/>
    </source>
</evidence>
<dbReference type="InterPro" id="IPR041607">
    <property type="entry name" value="HU-HIG"/>
</dbReference>
<dbReference type="RefSeq" id="WP_252761254.1">
    <property type="nucleotide sequence ID" value="NZ_JAMXLY010000032.1"/>
</dbReference>
<reference evidence="3 4" key="1">
    <citation type="submission" date="2022-06" db="EMBL/GenBank/DDBJ databases">
        <title>A taxonomic note on the genus Prevotella: Description of four novel genera and emended description of the genera Hallella and Xylanibacter.</title>
        <authorList>
            <person name="Hitch T.C.A."/>
        </authorList>
    </citation>
    <scope>NUCLEOTIDE SEQUENCE [LARGE SCALE GENOMIC DNA]</scope>
    <source>
        <strain evidence="3 4">DSM 100619</strain>
    </source>
</reference>
<name>A0ABT1BXU1_9BACT</name>
<protein>
    <submittedName>
        <fullName evidence="3">HU family DNA-binding protein</fullName>
    </submittedName>
</protein>
<evidence type="ECO:0000313" key="3">
    <source>
        <dbReference type="EMBL" id="MCO6025896.1"/>
    </source>
</evidence>
<sequence>MPITYKLIQIKNDKIPSMNGKWYARAVVNGILKTSDLASKIQERCTVTTPDILAVVSALVSEIREGLLAGMQVNIESLGTFRIGLKCRSVLEAKDFSIQKDLQSAHVIFNPIWTVNNKKHINTMLTGCKFQEMGNYDKPVKETDQPAAQTQPAA</sequence>
<evidence type="ECO:0000256" key="1">
    <source>
        <dbReference type="ARBA" id="ARBA00023125"/>
    </source>
</evidence>
<gene>
    <name evidence="3" type="ORF">NG821_08620</name>
</gene>
<feature type="domain" description="HU" evidence="2">
    <location>
        <begin position="1"/>
        <end position="114"/>
    </location>
</feature>
<keyword evidence="4" id="KW-1185">Reference proteome</keyword>
<dbReference type="EMBL" id="JAMXLY010000032">
    <property type="protein sequence ID" value="MCO6025896.1"/>
    <property type="molecule type" value="Genomic_DNA"/>
</dbReference>
<dbReference type="SUPFAM" id="SSF47729">
    <property type="entry name" value="IHF-like DNA-binding proteins"/>
    <property type="match status" value="1"/>
</dbReference>
<dbReference type="InterPro" id="IPR010992">
    <property type="entry name" value="IHF-like_DNA-bd_dom_sf"/>
</dbReference>